<sequence length="379" mass="43623">MATTDPVAALAEATRQMNEETKRILDYEQNWIDKQAFLQSRGYMLRARYRPGWRPSWEQDPTLDPFSCDDFWRLPYFPSITDATRIADGRLVCIKRVTTDGQELLIANYFSTGPLREDPKNHCVPVIDSFRDEETPEDSYIVMPFMRNMDDPPFELVTDVLEFADEVLEGIAFMHAHGVAHRDPAPSNILMDADSMYPKGYHPVFKTYLPNFRTRAWPYSRFSAPAGVRYYLADFGISARFAAGQQRLVSGEIGADREVPELHSGAPYDPFKVDIFVLGNVFKKRIHDKYFRVGFFAPLITAMMQHNPQNRPDATEALAMWQKIRRRVLLTQRLCRLQGRDEALVQTVVLDIASVIKVAYVLAKRFAGWSLRWLLLLIS</sequence>
<keyword evidence="9" id="KW-1185">Reference proteome</keyword>
<evidence type="ECO:0000256" key="5">
    <source>
        <dbReference type="ARBA" id="ARBA00022777"/>
    </source>
</evidence>
<proteinExistence type="inferred from homology"/>
<evidence type="ECO:0000259" key="7">
    <source>
        <dbReference type="PROSITE" id="PS50011"/>
    </source>
</evidence>
<feature type="domain" description="Protein kinase" evidence="7">
    <location>
        <begin position="66"/>
        <end position="379"/>
    </location>
</feature>
<dbReference type="GO" id="GO:0035556">
    <property type="term" value="P:intracellular signal transduction"/>
    <property type="evidence" value="ECO:0007669"/>
    <property type="project" value="TreeGrafter"/>
</dbReference>
<evidence type="ECO:0000256" key="2">
    <source>
        <dbReference type="ARBA" id="ARBA00022527"/>
    </source>
</evidence>
<organism evidence="8 9">
    <name type="scientific">Phanerochaete sordida</name>
    <dbReference type="NCBI Taxonomy" id="48140"/>
    <lineage>
        <taxon>Eukaryota</taxon>
        <taxon>Fungi</taxon>
        <taxon>Dikarya</taxon>
        <taxon>Basidiomycota</taxon>
        <taxon>Agaricomycotina</taxon>
        <taxon>Agaricomycetes</taxon>
        <taxon>Polyporales</taxon>
        <taxon>Phanerochaetaceae</taxon>
        <taxon>Phanerochaete</taxon>
    </lineage>
</organism>
<evidence type="ECO:0000313" key="9">
    <source>
        <dbReference type="Proteomes" id="UP000703269"/>
    </source>
</evidence>
<keyword evidence="3" id="KW-0808">Transferase</keyword>
<dbReference type="GO" id="GO:0004674">
    <property type="term" value="F:protein serine/threonine kinase activity"/>
    <property type="evidence" value="ECO:0007669"/>
    <property type="project" value="UniProtKB-KW"/>
</dbReference>
<dbReference type="GO" id="GO:0005524">
    <property type="term" value="F:ATP binding"/>
    <property type="evidence" value="ECO:0007669"/>
    <property type="project" value="UniProtKB-KW"/>
</dbReference>
<reference evidence="8 9" key="1">
    <citation type="submission" date="2021-08" db="EMBL/GenBank/DDBJ databases">
        <title>Draft Genome Sequence of Phanerochaete sordida strain YK-624.</title>
        <authorList>
            <person name="Mori T."/>
            <person name="Dohra H."/>
            <person name="Suzuki T."/>
            <person name="Kawagishi H."/>
            <person name="Hirai H."/>
        </authorList>
    </citation>
    <scope>NUCLEOTIDE SEQUENCE [LARGE SCALE GENOMIC DNA]</scope>
    <source>
        <strain evidence="8 9">YK-624</strain>
    </source>
</reference>
<dbReference type="AlphaFoldDB" id="A0A9P3GF26"/>
<keyword evidence="4" id="KW-0547">Nucleotide-binding</keyword>
<comment type="similarity">
    <text evidence="1">Belongs to the protein kinase superfamily. CAMK Ser/Thr protein kinase family. NIM1 subfamily.</text>
</comment>
<dbReference type="EMBL" id="BPQB01000027">
    <property type="protein sequence ID" value="GJE92554.1"/>
    <property type="molecule type" value="Genomic_DNA"/>
</dbReference>
<dbReference type="OrthoDB" id="5987198at2759"/>
<dbReference type="PANTHER" id="PTHR24346">
    <property type="entry name" value="MAP/MICROTUBULE AFFINITY-REGULATING KINASE"/>
    <property type="match status" value="1"/>
</dbReference>
<gene>
    <name evidence="8" type="ORF">PsYK624_087090</name>
</gene>
<dbReference type="Gene3D" id="1.10.510.10">
    <property type="entry name" value="Transferase(Phosphotransferase) domain 1"/>
    <property type="match status" value="1"/>
</dbReference>
<evidence type="ECO:0000256" key="6">
    <source>
        <dbReference type="ARBA" id="ARBA00022840"/>
    </source>
</evidence>
<keyword evidence="2" id="KW-0723">Serine/threonine-protein kinase</keyword>
<dbReference type="InterPro" id="IPR011009">
    <property type="entry name" value="Kinase-like_dom_sf"/>
</dbReference>
<protein>
    <submittedName>
        <fullName evidence="8">Kinase-like domain-containing protein</fullName>
    </submittedName>
</protein>
<evidence type="ECO:0000256" key="1">
    <source>
        <dbReference type="ARBA" id="ARBA00010791"/>
    </source>
</evidence>
<name>A0A9P3GF26_9APHY</name>
<evidence type="ECO:0000313" key="8">
    <source>
        <dbReference type="EMBL" id="GJE92554.1"/>
    </source>
</evidence>
<dbReference type="PROSITE" id="PS50011">
    <property type="entry name" value="PROTEIN_KINASE_DOM"/>
    <property type="match status" value="1"/>
</dbReference>
<dbReference type="InterPro" id="IPR000719">
    <property type="entry name" value="Prot_kinase_dom"/>
</dbReference>
<accession>A0A9P3GF26</accession>
<dbReference type="Pfam" id="PF00069">
    <property type="entry name" value="Pkinase"/>
    <property type="match status" value="1"/>
</dbReference>
<dbReference type="Proteomes" id="UP000703269">
    <property type="component" value="Unassembled WGS sequence"/>
</dbReference>
<dbReference type="SMART" id="SM00220">
    <property type="entry name" value="S_TKc"/>
    <property type="match status" value="1"/>
</dbReference>
<evidence type="ECO:0000256" key="3">
    <source>
        <dbReference type="ARBA" id="ARBA00022679"/>
    </source>
</evidence>
<evidence type="ECO:0000256" key="4">
    <source>
        <dbReference type="ARBA" id="ARBA00022741"/>
    </source>
</evidence>
<dbReference type="PANTHER" id="PTHR24346:SF82">
    <property type="entry name" value="KP78A-RELATED"/>
    <property type="match status" value="1"/>
</dbReference>
<dbReference type="GO" id="GO:0005737">
    <property type="term" value="C:cytoplasm"/>
    <property type="evidence" value="ECO:0007669"/>
    <property type="project" value="TreeGrafter"/>
</dbReference>
<dbReference type="SUPFAM" id="SSF56112">
    <property type="entry name" value="Protein kinase-like (PK-like)"/>
    <property type="match status" value="1"/>
</dbReference>
<keyword evidence="6" id="KW-0067">ATP-binding</keyword>
<keyword evidence="5 8" id="KW-0418">Kinase</keyword>
<comment type="caution">
    <text evidence="8">The sequence shown here is derived from an EMBL/GenBank/DDBJ whole genome shotgun (WGS) entry which is preliminary data.</text>
</comment>